<dbReference type="GO" id="GO:0043495">
    <property type="term" value="F:protein-membrane adaptor activity"/>
    <property type="evidence" value="ECO:0007669"/>
    <property type="project" value="TreeGrafter"/>
</dbReference>
<comment type="caution">
    <text evidence="13">The sequence shown here is derived from an EMBL/GenBank/DDBJ whole genome shotgun (WGS) entry which is preliminary data.</text>
</comment>
<evidence type="ECO:0000256" key="2">
    <source>
        <dbReference type="ARBA" id="ARBA00004623"/>
    </source>
</evidence>
<organism evidence="13 14">
    <name type="scientific">Paralvinella palmiformis</name>
    <dbReference type="NCBI Taxonomy" id="53620"/>
    <lineage>
        <taxon>Eukaryota</taxon>
        <taxon>Metazoa</taxon>
        <taxon>Spiralia</taxon>
        <taxon>Lophotrochozoa</taxon>
        <taxon>Annelida</taxon>
        <taxon>Polychaeta</taxon>
        <taxon>Sedentaria</taxon>
        <taxon>Canalipalpata</taxon>
        <taxon>Terebellida</taxon>
        <taxon>Terebelliformia</taxon>
        <taxon>Alvinellidae</taxon>
        <taxon>Paralvinella</taxon>
    </lineage>
</organism>
<keyword evidence="8" id="KW-0445">Lipid transport</keyword>
<feature type="region of interest" description="Disordered" evidence="12">
    <location>
        <begin position="434"/>
        <end position="485"/>
    </location>
</feature>
<dbReference type="GO" id="GO:0061908">
    <property type="term" value="C:phagophore"/>
    <property type="evidence" value="ECO:0007669"/>
    <property type="project" value="TreeGrafter"/>
</dbReference>
<accession>A0AAD9JPG3</accession>
<dbReference type="InterPro" id="IPR026849">
    <property type="entry name" value="ATG2"/>
</dbReference>
<evidence type="ECO:0000256" key="3">
    <source>
        <dbReference type="ARBA" id="ARBA00009714"/>
    </source>
</evidence>
<comment type="similarity">
    <text evidence="3">Belongs to the ATG2 family.</text>
</comment>
<keyword evidence="7" id="KW-0072">Autophagy</keyword>
<evidence type="ECO:0000256" key="1">
    <source>
        <dbReference type="ARBA" id="ARBA00004406"/>
    </source>
</evidence>
<feature type="compositionally biased region" description="Low complexity" evidence="12">
    <location>
        <begin position="434"/>
        <end position="454"/>
    </location>
</feature>
<dbReference type="GO" id="GO:0032266">
    <property type="term" value="F:phosphatidylinositol-3-phosphate binding"/>
    <property type="evidence" value="ECO:0007669"/>
    <property type="project" value="TreeGrafter"/>
</dbReference>
<dbReference type="GO" id="GO:0006869">
    <property type="term" value="P:lipid transport"/>
    <property type="evidence" value="ECO:0007669"/>
    <property type="project" value="UniProtKB-KW"/>
</dbReference>
<keyword evidence="14" id="KW-1185">Reference proteome</keyword>
<dbReference type="GO" id="GO:0034045">
    <property type="term" value="C:phagophore assembly site membrane"/>
    <property type="evidence" value="ECO:0007669"/>
    <property type="project" value="UniProtKB-SubCell"/>
</dbReference>
<keyword evidence="5" id="KW-0813">Transport</keyword>
<evidence type="ECO:0000256" key="5">
    <source>
        <dbReference type="ARBA" id="ARBA00022448"/>
    </source>
</evidence>
<comment type="catalytic activity">
    <reaction evidence="11">
        <text>a 1,2-diacyl-sn-glycero-3-phosphoethanolamine(in) = a 1,2-diacyl-sn-glycero-3-phosphoethanolamine(out)</text>
        <dbReference type="Rhea" id="RHEA:38895"/>
        <dbReference type="ChEBI" id="CHEBI:64612"/>
    </reaction>
</comment>
<reference evidence="13" key="1">
    <citation type="journal article" date="2023" name="Mol. Biol. Evol.">
        <title>Third-Generation Sequencing Reveals the Adaptive Role of the Epigenome in Three Deep-Sea Polychaetes.</title>
        <authorList>
            <person name="Perez M."/>
            <person name="Aroh O."/>
            <person name="Sun Y."/>
            <person name="Lan Y."/>
            <person name="Juniper S.K."/>
            <person name="Young C.R."/>
            <person name="Angers B."/>
            <person name="Qian P.Y."/>
        </authorList>
    </citation>
    <scope>NUCLEOTIDE SEQUENCE</scope>
    <source>
        <strain evidence="13">P08H-3</strain>
    </source>
</reference>
<dbReference type="Proteomes" id="UP001208570">
    <property type="component" value="Unassembled WGS sequence"/>
</dbReference>
<evidence type="ECO:0000256" key="4">
    <source>
        <dbReference type="ARBA" id="ARBA00018070"/>
    </source>
</evidence>
<evidence type="ECO:0000256" key="7">
    <source>
        <dbReference type="ARBA" id="ARBA00023006"/>
    </source>
</evidence>
<evidence type="ECO:0000313" key="13">
    <source>
        <dbReference type="EMBL" id="KAK2156841.1"/>
    </source>
</evidence>
<dbReference type="Pfam" id="PF13329">
    <property type="entry name" value="ATG2_CAD"/>
    <property type="match status" value="1"/>
</dbReference>
<dbReference type="GO" id="GO:0000422">
    <property type="term" value="P:autophagy of mitochondrion"/>
    <property type="evidence" value="ECO:0007669"/>
    <property type="project" value="TreeGrafter"/>
</dbReference>
<evidence type="ECO:0000256" key="8">
    <source>
        <dbReference type="ARBA" id="ARBA00023055"/>
    </source>
</evidence>
<dbReference type="PANTHER" id="PTHR13190:SF1">
    <property type="entry name" value="AUTOPHAGY-RELATED 2, ISOFORM A"/>
    <property type="match status" value="1"/>
</dbReference>
<dbReference type="GO" id="GO:0000045">
    <property type="term" value="P:autophagosome assembly"/>
    <property type="evidence" value="ECO:0007669"/>
    <property type="project" value="TreeGrafter"/>
</dbReference>
<proteinExistence type="inferred from homology"/>
<evidence type="ECO:0000313" key="14">
    <source>
        <dbReference type="Proteomes" id="UP001208570"/>
    </source>
</evidence>
<name>A0AAD9JPG3_9ANNE</name>
<keyword evidence="6" id="KW-0256">Endoplasmic reticulum</keyword>
<gene>
    <name evidence="13" type="ORF">LSH36_204g09013</name>
</gene>
<evidence type="ECO:0000256" key="10">
    <source>
        <dbReference type="ARBA" id="ARBA00024479"/>
    </source>
</evidence>
<protein>
    <recommendedName>
        <fullName evidence="4">Autophagy-related protein 2</fullName>
    </recommendedName>
</protein>
<evidence type="ECO:0000256" key="6">
    <source>
        <dbReference type="ARBA" id="ARBA00022824"/>
    </source>
</evidence>
<dbReference type="GO" id="GO:0034727">
    <property type="term" value="P:piecemeal microautophagy of the nucleus"/>
    <property type="evidence" value="ECO:0007669"/>
    <property type="project" value="TreeGrafter"/>
</dbReference>
<sequence>MPWYFPWSDSIKKRACRYLLQRYLGHFLKEKLTLDQLSVDLYNGKGTIKDLLLDVVSLNEALDSYNVPFEIVDGFIGSMTVDIPWAALVNANTHVEVHNLELTIQPKQRDDCAGVMLESMFSSMTSSLELAQECLRQDPTEGEQHAETAQPFEGLEMFAMTIEAVLTRIKMTFADTVVRLEHLPKDADTGAALELRIARIEYFDDIANDPGTSVDHPDSSQKPIYEIPAVAHKNIHLMGVTLFCDEFPAIYKTVSRVISMDSGAHETETQSSPTISPPFCLNLDEKATSDSSGVKESDPIKIAVLMGKQELKLKIKQNDELPGPKMEVESNLGILNVHLSPRQVHLLSIITDGLSTPGQGGGTLNTRHSVNRPMDPEDEERVEQELQKRLQTDRLTRYGSAGWEAEEDFANQCLDDSEDEMYFDLDNQSVSMSMMSSTSSASTIKSSTTTKSSSYLGRYPRRDTPFQTAIPRNGRSQPKSRHKDSLHKLLDDTATQLAKYKLRVSFISAIILHEDPPSTPGDALDPGQTSLEKLRIMADKYFGRVQGINTSGFGMTLASLRVEFSQACRVDHISFLGKPLMLECSQRCTSSAMTTEAELTLGGAELIEVLFNHGGTTAATASLMGIRIPLTEIPPEYSEDFLTHGKAVPGGQRFEYWPWHYSKEEFLSS</sequence>
<dbReference type="PANTHER" id="PTHR13190">
    <property type="entry name" value="AUTOPHAGY-RELATED 2, ISOFORM A"/>
    <property type="match status" value="1"/>
</dbReference>
<evidence type="ECO:0000256" key="11">
    <source>
        <dbReference type="ARBA" id="ARBA00024615"/>
    </source>
</evidence>
<evidence type="ECO:0000256" key="9">
    <source>
        <dbReference type="ARBA" id="ARBA00023136"/>
    </source>
</evidence>
<evidence type="ECO:0000256" key="12">
    <source>
        <dbReference type="SAM" id="MobiDB-lite"/>
    </source>
</evidence>
<dbReference type="GO" id="GO:0005789">
    <property type="term" value="C:endoplasmic reticulum membrane"/>
    <property type="evidence" value="ECO:0007669"/>
    <property type="project" value="UniProtKB-SubCell"/>
</dbReference>
<dbReference type="GO" id="GO:0061723">
    <property type="term" value="P:glycophagy"/>
    <property type="evidence" value="ECO:0007669"/>
    <property type="project" value="TreeGrafter"/>
</dbReference>
<dbReference type="EMBL" id="JAODUP010000204">
    <property type="protein sequence ID" value="KAK2156841.1"/>
    <property type="molecule type" value="Genomic_DNA"/>
</dbReference>
<dbReference type="AlphaFoldDB" id="A0AAD9JPG3"/>
<keyword evidence="9" id="KW-0472">Membrane</keyword>
<comment type="catalytic activity">
    <reaction evidence="10">
        <text>a 1,2-diacyl-sn-glycero-3-phospho-L-serine(in) = a 1,2-diacyl-sn-glycero-3-phospho-L-serine(out)</text>
        <dbReference type="Rhea" id="RHEA:38663"/>
        <dbReference type="ChEBI" id="CHEBI:57262"/>
    </reaction>
</comment>
<comment type="subcellular location">
    <subcellularLocation>
        <location evidence="1">Endoplasmic reticulum membrane</location>
        <topology evidence="1">Peripheral membrane protein</topology>
    </subcellularLocation>
    <subcellularLocation>
        <location evidence="2">Preautophagosomal structure membrane</location>
        <topology evidence="2">Peripheral membrane protein</topology>
    </subcellularLocation>
</comment>
<feature type="region of interest" description="Disordered" evidence="12">
    <location>
        <begin position="357"/>
        <end position="382"/>
    </location>
</feature>
<dbReference type="GO" id="GO:0061709">
    <property type="term" value="P:reticulophagy"/>
    <property type="evidence" value="ECO:0007669"/>
    <property type="project" value="TreeGrafter"/>
</dbReference>